<accession>A0AAD7GLF1</accession>
<dbReference type="EMBL" id="JARKIE010000020">
    <property type="protein sequence ID" value="KAJ7700473.1"/>
    <property type="molecule type" value="Genomic_DNA"/>
</dbReference>
<feature type="region of interest" description="Disordered" evidence="1">
    <location>
        <begin position="269"/>
        <end position="289"/>
    </location>
</feature>
<comment type="caution">
    <text evidence="2">The sequence shown here is derived from an EMBL/GenBank/DDBJ whole genome shotgun (WGS) entry which is preliminary data.</text>
</comment>
<gene>
    <name evidence="2" type="ORF">B0H17DRAFT_1128882</name>
</gene>
<protein>
    <submittedName>
        <fullName evidence="2">Uncharacterized protein</fullName>
    </submittedName>
</protein>
<evidence type="ECO:0000313" key="3">
    <source>
        <dbReference type="Proteomes" id="UP001221757"/>
    </source>
</evidence>
<reference evidence="2" key="1">
    <citation type="submission" date="2023-03" db="EMBL/GenBank/DDBJ databases">
        <title>Massive genome expansion in bonnet fungi (Mycena s.s.) driven by repeated elements and novel gene families across ecological guilds.</title>
        <authorList>
            <consortium name="Lawrence Berkeley National Laboratory"/>
            <person name="Harder C.B."/>
            <person name="Miyauchi S."/>
            <person name="Viragh M."/>
            <person name="Kuo A."/>
            <person name="Thoen E."/>
            <person name="Andreopoulos B."/>
            <person name="Lu D."/>
            <person name="Skrede I."/>
            <person name="Drula E."/>
            <person name="Henrissat B."/>
            <person name="Morin E."/>
            <person name="Kohler A."/>
            <person name="Barry K."/>
            <person name="LaButti K."/>
            <person name="Morin E."/>
            <person name="Salamov A."/>
            <person name="Lipzen A."/>
            <person name="Mereny Z."/>
            <person name="Hegedus B."/>
            <person name="Baldrian P."/>
            <person name="Stursova M."/>
            <person name="Weitz H."/>
            <person name="Taylor A."/>
            <person name="Grigoriev I.V."/>
            <person name="Nagy L.G."/>
            <person name="Martin F."/>
            <person name="Kauserud H."/>
        </authorList>
    </citation>
    <scope>NUCLEOTIDE SEQUENCE</scope>
    <source>
        <strain evidence="2">CBHHK067</strain>
    </source>
</reference>
<organism evidence="2 3">
    <name type="scientific">Mycena rosella</name>
    <name type="common">Pink bonnet</name>
    <name type="synonym">Agaricus rosellus</name>
    <dbReference type="NCBI Taxonomy" id="1033263"/>
    <lineage>
        <taxon>Eukaryota</taxon>
        <taxon>Fungi</taxon>
        <taxon>Dikarya</taxon>
        <taxon>Basidiomycota</taxon>
        <taxon>Agaricomycotina</taxon>
        <taxon>Agaricomycetes</taxon>
        <taxon>Agaricomycetidae</taxon>
        <taxon>Agaricales</taxon>
        <taxon>Marasmiineae</taxon>
        <taxon>Mycenaceae</taxon>
        <taxon>Mycena</taxon>
    </lineage>
</organism>
<sequence length="366" mass="39107">MYCECNGLQLRRHSLQGPAYIETTQGNGPSSSPKVQHTRIRGENTVSCFGEDPNQRMHWCKSEHKAKYDGIFGAFAEVKTRTNGNASASPQVATDLGGVDSKQWPCPKGRGPSLKYGRVGVRGCVQSMLRVHASAVPGPGVAGCVWGNLSECGFLVRREGIHRAYTALTTAVGLAGQIRTTQRGALARARVGRAGGGDSRALLSNLLICCLHSLSAAAASRGARQIAGWLRSVLSRSAGASAEPACMHAKDTIDTQSFSLALGWEGYSPRAQQQRRGSGGSTESSSEVSFLDTSNAVGPMQKTCPVDNNSSNVFRQRLAQISRDGSDVLGGLTLRGTAPESQLWKEQKVQITLRCVEHQLHSDKQS</sequence>
<evidence type="ECO:0000313" key="2">
    <source>
        <dbReference type="EMBL" id="KAJ7700473.1"/>
    </source>
</evidence>
<dbReference type="AlphaFoldDB" id="A0AAD7GLF1"/>
<proteinExistence type="predicted"/>
<keyword evidence="3" id="KW-1185">Reference proteome</keyword>
<name>A0AAD7GLF1_MYCRO</name>
<dbReference type="Proteomes" id="UP001221757">
    <property type="component" value="Unassembled WGS sequence"/>
</dbReference>
<evidence type="ECO:0000256" key="1">
    <source>
        <dbReference type="SAM" id="MobiDB-lite"/>
    </source>
</evidence>